<keyword evidence="4 14" id="KW-0812">Transmembrane</keyword>
<dbReference type="PROSITE" id="PS00107">
    <property type="entry name" value="PROTEIN_KINASE_ATP"/>
    <property type="match status" value="1"/>
</dbReference>
<feature type="binding site" evidence="12">
    <location>
        <position position="341"/>
    </location>
    <ligand>
        <name>ATP</name>
        <dbReference type="ChEBI" id="CHEBI:30616"/>
    </ligand>
</feature>
<dbReference type="InterPro" id="IPR001245">
    <property type="entry name" value="Ser-Thr/Tyr_kinase_cat_dom"/>
</dbReference>
<dbReference type="PROSITE" id="PS50011">
    <property type="entry name" value="PROTEIN_KINASE_DOM"/>
    <property type="match status" value="1"/>
</dbReference>
<evidence type="ECO:0000256" key="14">
    <source>
        <dbReference type="SAM" id="Phobius"/>
    </source>
</evidence>
<evidence type="ECO:0000256" key="3">
    <source>
        <dbReference type="ARBA" id="ARBA00022679"/>
    </source>
</evidence>
<dbReference type="FunFam" id="1.10.510.10:FF:000161">
    <property type="entry name" value="Wall-associated receptor kinase-like 20"/>
    <property type="match status" value="1"/>
</dbReference>
<keyword evidence="19" id="KW-1185">Reference proteome</keyword>
<keyword evidence="2" id="KW-0723">Serine/threonine-protein kinase</keyword>
<keyword evidence="5 15" id="KW-0732">Signal</keyword>
<dbReference type="SUPFAM" id="SSF56112">
    <property type="entry name" value="Protein kinase-like (PK-like)"/>
    <property type="match status" value="1"/>
</dbReference>
<dbReference type="InterPro" id="IPR011009">
    <property type="entry name" value="Kinase-like_dom_sf"/>
</dbReference>
<dbReference type="Proteomes" id="UP000006727">
    <property type="component" value="Chromosome 14"/>
</dbReference>
<evidence type="ECO:0000256" key="8">
    <source>
        <dbReference type="ARBA" id="ARBA00022840"/>
    </source>
</evidence>
<dbReference type="Gramene" id="Pp3c14_15710V3.4">
    <property type="protein sequence ID" value="Pp3c14_15710V3.4"/>
    <property type="gene ID" value="Pp3c14_15710"/>
</dbReference>
<keyword evidence="7" id="KW-0418">Kinase</keyword>
<evidence type="ECO:0000256" key="4">
    <source>
        <dbReference type="ARBA" id="ARBA00022692"/>
    </source>
</evidence>
<reference evidence="17 19" key="2">
    <citation type="journal article" date="2018" name="Plant J.">
        <title>The Physcomitrella patens chromosome-scale assembly reveals moss genome structure and evolution.</title>
        <authorList>
            <person name="Lang D."/>
            <person name="Ullrich K.K."/>
            <person name="Murat F."/>
            <person name="Fuchs J."/>
            <person name="Jenkins J."/>
            <person name="Haas F.B."/>
            <person name="Piednoel M."/>
            <person name="Gundlach H."/>
            <person name="Van Bel M."/>
            <person name="Meyberg R."/>
            <person name="Vives C."/>
            <person name="Morata J."/>
            <person name="Symeonidi A."/>
            <person name="Hiss M."/>
            <person name="Muchero W."/>
            <person name="Kamisugi Y."/>
            <person name="Saleh O."/>
            <person name="Blanc G."/>
            <person name="Decker E.L."/>
            <person name="van Gessel N."/>
            <person name="Grimwood J."/>
            <person name="Hayes R.D."/>
            <person name="Graham S.W."/>
            <person name="Gunter L.E."/>
            <person name="McDaniel S.F."/>
            <person name="Hoernstein S.N.W."/>
            <person name="Larsson A."/>
            <person name="Li F.W."/>
            <person name="Perroud P.F."/>
            <person name="Phillips J."/>
            <person name="Ranjan P."/>
            <person name="Rokshar D.S."/>
            <person name="Rothfels C.J."/>
            <person name="Schneider L."/>
            <person name="Shu S."/>
            <person name="Stevenson D.W."/>
            <person name="Thummler F."/>
            <person name="Tillich M."/>
            <person name="Villarreal Aguilar J.C."/>
            <person name="Widiez T."/>
            <person name="Wong G.K."/>
            <person name="Wymore A."/>
            <person name="Zhang Y."/>
            <person name="Zimmer A.D."/>
            <person name="Quatrano R.S."/>
            <person name="Mayer K.F.X."/>
            <person name="Goodstein D."/>
            <person name="Casacuberta J.M."/>
            <person name="Vandepoele K."/>
            <person name="Reski R."/>
            <person name="Cuming A.C."/>
            <person name="Tuskan G.A."/>
            <person name="Maumus F."/>
            <person name="Salse J."/>
            <person name="Schmutz J."/>
            <person name="Rensing S.A."/>
        </authorList>
    </citation>
    <scope>NUCLEOTIDE SEQUENCE [LARGE SCALE GENOMIC DNA]</scope>
    <source>
        <strain evidence="18 19">cv. Gransden 2004</strain>
    </source>
</reference>
<evidence type="ECO:0000256" key="5">
    <source>
        <dbReference type="ARBA" id="ARBA00022729"/>
    </source>
</evidence>
<dbReference type="InterPro" id="IPR000719">
    <property type="entry name" value="Prot_kinase_dom"/>
</dbReference>
<dbReference type="FunFam" id="3.30.200.20:FF:000162">
    <property type="entry name" value="Adenine nucleotide alpha hydrolase-like domain kinase"/>
    <property type="match status" value="1"/>
</dbReference>
<dbReference type="Pfam" id="PF07714">
    <property type="entry name" value="PK_Tyr_Ser-Thr"/>
    <property type="match status" value="1"/>
</dbReference>
<dbReference type="GeneID" id="112290939"/>
<dbReference type="InterPro" id="IPR025287">
    <property type="entry name" value="WAK_GUB"/>
</dbReference>
<evidence type="ECO:0000313" key="18">
    <source>
        <dbReference type="EnsemblPlants" id="Pp3c14_15710V3.1"/>
    </source>
</evidence>
<feature type="region of interest" description="Disordered" evidence="13">
    <location>
        <begin position="598"/>
        <end position="618"/>
    </location>
</feature>
<evidence type="ECO:0000256" key="9">
    <source>
        <dbReference type="ARBA" id="ARBA00022989"/>
    </source>
</evidence>
<evidence type="ECO:0000256" key="6">
    <source>
        <dbReference type="ARBA" id="ARBA00022741"/>
    </source>
</evidence>
<dbReference type="PROSITE" id="PS00108">
    <property type="entry name" value="PROTEIN_KINASE_ST"/>
    <property type="match status" value="1"/>
</dbReference>
<comment type="subcellular location">
    <subcellularLocation>
        <location evidence="1">Membrane</location>
        <topology evidence="1">Single-pass membrane protein</topology>
    </subcellularLocation>
</comment>
<dbReference type="GO" id="GO:0016020">
    <property type="term" value="C:membrane"/>
    <property type="evidence" value="ECO:0007669"/>
    <property type="project" value="UniProtKB-SubCell"/>
</dbReference>
<dbReference type="PANTHER" id="PTHR46008:SF2">
    <property type="entry name" value="LEAF RUST 10 DISEASE-RESISTANCE LOCUS RECEPTOR-LIKE PROTEIN KINASE-LIKE 1.4"/>
    <property type="match status" value="1"/>
</dbReference>
<dbReference type="FunCoup" id="A0A2K1JIN2">
    <property type="interactions" value="1678"/>
</dbReference>
<feature type="chain" id="PRO_5043158119" description="Protein kinase domain-containing protein" evidence="15">
    <location>
        <begin position="25"/>
        <end position="645"/>
    </location>
</feature>
<keyword evidence="9 14" id="KW-1133">Transmembrane helix</keyword>
<evidence type="ECO:0000256" key="12">
    <source>
        <dbReference type="PROSITE-ProRule" id="PRU10141"/>
    </source>
</evidence>
<dbReference type="KEGG" id="ppp:112290939"/>
<dbReference type="OrthoDB" id="4062651at2759"/>
<feature type="domain" description="Protein kinase" evidence="16">
    <location>
        <begin position="312"/>
        <end position="588"/>
    </location>
</feature>
<dbReference type="InterPro" id="IPR008271">
    <property type="entry name" value="Ser/Thr_kinase_AS"/>
</dbReference>
<keyword evidence="3" id="KW-0808">Transferase</keyword>
<dbReference type="PANTHER" id="PTHR46008">
    <property type="entry name" value="LEAF RUST 10 DISEASE-RESISTANCE LOCUS RECEPTOR-LIKE PROTEIN KINASE-LIKE 1.4"/>
    <property type="match status" value="1"/>
</dbReference>
<dbReference type="Pfam" id="PF13947">
    <property type="entry name" value="GUB_WAK_bind"/>
    <property type="match status" value="1"/>
</dbReference>
<reference evidence="17 19" key="1">
    <citation type="journal article" date="2008" name="Science">
        <title>The Physcomitrella genome reveals evolutionary insights into the conquest of land by plants.</title>
        <authorList>
            <person name="Rensing S."/>
            <person name="Lang D."/>
            <person name="Zimmer A."/>
            <person name="Terry A."/>
            <person name="Salamov A."/>
            <person name="Shapiro H."/>
            <person name="Nishiyama T."/>
            <person name="Perroud P.-F."/>
            <person name="Lindquist E."/>
            <person name="Kamisugi Y."/>
            <person name="Tanahashi T."/>
            <person name="Sakakibara K."/>
            <person name="Fujita T."/>
            <person name="Oishi K."/>
            <person name="Shin-I T."/>
            <person name="Kuroki Y."/>
            <person name="Toyoda A."/>
            <person name="Suzuki Y."/>
            <person name="Hashimoto A."/>
            <person name="Yamaguchi K."/>
            <person name="Sugano A."/>
            <person name="Kohara Y."/>
            <person name="Fujiyama A."/>
            <person name="Anterola A."/>
            <person name="Aoki S."/>
            <person name="Ashton N."/>
            <person name="Barbazuk W.B."/>
            <person name="Barker E."/>
            <person name="Bennetzen J."/>
            <person name="Bezanilla M."/>
            <person name="Blankenship R."/>
            <person name="Cho S.H."/>
            <person name="Dutcher S."/>
            <person name="Estelle M."/>
            <person name="Fawcett J.A."/>
            <person name="Gundlach H."/>
            <person name="Hanada K."/>
            <person name="Heyl A."/>
            <person name="Hicks K.A."/>
            <person name="Hugh J."/>
            <person name="Lohr M."/>
            <person name="Mayer K."/>
            <person name="Melkozernov A."/>
            <person name="Murata T."/>
            <person name="Nelson D."/>
            <person name="Pils B."/>
            <person name="Prigge M."/>
            <person name="Reiss B."/>
            <person name="Renner T."/>
            <person name="Rombauts S."/>
            <person name="Rushton P."/>
            <person name="Sanderfoot A."/>
            <person name="Schween G."/>
            <person name="Shiu S.-H."/>
            <person name="Stueber K."/>
            <person name="Theodoulou F.L."/>
            <person name="Tu H."/>
            <person name="Van de Peer Y."/>
            <person name="Verrier P.J."/>
            <person name="Waters E."/>
            <person name="Wood A."/>
            <person name="Yang L."/>
            <person name="Cove D."/>
            <person name="Cuming A."/>
            <person name="Hasebe M."/>
            <person name="Lucas S."/>
            <person name="Mishler D.B."/>
            <person name="Reski R."/>
            <person name="Grigoriev I."/>
            <person name="Quatrano R.S."/>
            <person name="Boore J.L."/>
        </authorList>
    </citation>
    <scope>NUCLEOTIDE SEQUENCE [LARGE SCALE GENOMIC DNA]</scope>
    <source>
        <strain evidence="18 19">cv. Gransden 2004</strain>
    </source>
</reference>
<dbReference type="InterPro" id="IPR017441">
    <property type="entry name" value="Protein_kinase_ATP_BS"/>
</dbReference>
<dbReference type="AlphaFoldDB" id="A0A2K1JIN2"/>
<evidence type="ECO:0000256" key="15">
    <source>
        <dbReference type="SAM" id="SignalP"/>
    </source>
</evidence>
<proteinExistence type="predicted"/>
<evidence type="ECO:0000256" key="2">
    <source>
        <dbReference type="ARBA" id="ARBA00022527"/>
    </source>
</evidence>
<dbReference type="Gene3D" id="1.10.510.10">
    <property type="entry name" value="Transferase(Phosphotransferase) domain 1"/>
    <property type="match status" value="1"/>
</dbReference>
<dbReference type="GO" id="GO:0004674">
    <property type="term" value="F:protein serine/threonine kinase activity"/>
    <property type="evidence" value="ECO:0007669"/>
    <property type="project" value="UniProtKB-KW"/>
</dbReference>
<evidence type="ECO:0000256" key="11">
    <source>
        <dbReference type="ARBA" id="ARBA00023180"/>
    </source>
</evidence>
<gene>
    <name evidence="18" type="primary">LOC112290939</name>
    <name evidence="17" type="ORF">PHYPA_018579</name>
</gene>
<evidence type="ECO:0000313" key="19">
    <source>
        <dbReference type="Proteomes" id="UP000006727"/>
    </source>
</evidence>
<reference evidence="18" key="3">
    <citation type="submission" date="2020-12" db="UniProtKB">
        <authorList>
            <consortium name="EnsemblPlants"/>
        </authorList>
    </citation>
    <scope>IDENTIFICATION</scope>
</reference>
<dbReference type="GO" id="GO:0030247">
    <property type="term" value="F:polysaccharide binding"/>
    <property type="evidence" value="ECO:0007669"/>
    <property type="project" value="InterPro"/>
</dbReference>
<dbReference type="Gramene" id="Pp3c14_15710V3.1">
    <property type="protein sequence ID" value="Pp3c14_15710V3.1"/>
    <property type="gene ID" value="Pp3c14_15710"/>
</dbReference>
<dbReference type="SMART" id="SM00220">
    <property type="entry name" value="S_TKc"/>
    <property type="match status" value="1"/>
</dbReference>
<keyword evidence="10 14" id="KW-0472">Membrane</keyword>
<keyword evidence="6 12" id="KW-0547">Nucleotide-binding</keyword>
<dbReference type="EnsemblPlants" id="Pp3c14_15710V3.4">
    <property type="protein sequence ID" value="Pp3c14_15710V3.4"/>
    <property type="gene ID" value="Pp3c14_15710"/>
</dbReference>
<evidence type="ECO:0000256" key="10">
    <source>
        <dbReference type="ARBA" id="ARBA00023136"/>
    </source>
</evidence>
<dbReference type="Gene3D" id="3.30.200.20">
    <property type="entry name" value="Phosphorylase Kinase, domain 1"/>
    <property type="match status" value="1"/>
</dbReference>
<dbReference type="PaxDb" id="3218-PP1S209_44V6.1"/>
<sequence>MATFAVKSACALVIMHIMIRVCHAASPNNTCKPKCGETEVRYPFSLQNYALGQCVTEYPDLGFQCLYRKLYLNLSASPTFTYEVQNIDYKNQILSIVPYGNNAICSDFTSNIFGTLTITNTTTLLLDCGVRIQEDCTSLDTIVNYDDICNRNGTGVSSQGGANRWACPMRYLNFADSRYNQCHLFERAPTELLSGQNKTVTVELQFEVKNISTLDTSPSPQPAASPEATPSADMMRRNLYIILGIVAGFTAAVLIFLIALLYCCRLSRRGPSDLMKYDGGDKKEFAKIRSSGSGHLTTLFTYKELDHATQSFSTKHELGGGGFGTVYKGKLSDGRLVAVKKLNQGGNQGIQQFHNEVDVLSKVRHPHLVQLLGCCMERPLLVYEYVPNGSISNHLHAGCKAPLPWKTRLEIAVQTAEALAYLHFLVDPPIFHRDVKTTNILLDQDFKAKIADFGLSRLVVNTENTHISTAPQGTPGYLDPDYHESYVLSDKSDVYSFGVVLMELVTAKKAVDMTRERKEINLASLAVAKIQSGCLHEILDPDLTVLFYDYPMAQVMVEQVAELAFRCLASEKDDRPSMKEVLTDLLRIQAIGFRRSSGMEPSLDNKDSAKPLLNKNGGCPASPTSVQDVWVSNTTSPADSVAEMV</sequence>
<accession>A0A2K1JIN2</accession>
<evidence type="ECO:0000313" key="17">
    <source>
        <dbReference type="EMBL" id="PNR41176.1"/>
    </source>
</evidence>
<evidence type="ECO:0000259" key="16">
    <source>
        <dbReference type="PROSITE" id="PS50011"/>
    </source>
</evidence>
<name>A0A2K1JIN2_PHYPA</name>
<dbReference type="STRING" id="3218.A0A2K1JIN2"/>
<protein>
    <recommendedName>
        <fullName evidence="16">Protein kinase domain-containing protein</fullName>
    </recommendedName>
</protein>
<feature type="transmembrane region" description="Helical" evidence="14">
    <location>
        <begin position="239"/>
        <end position="262"/>
    </location>
</feature>
<evidence type="ECO:0000256" key="13">
    <source>
        <dbReference type="SAM" id="MobiDB-lite"/>
    </source>
</evidence>
<keyword evidence="8 12" id="KW-0067">ATP-binding</keyword>
<dbReference type="EMBL" id="ABEU02000014">
    <property type="protein sequence ID" value="PNR41176.1"/>
    <property type="molecule type" value="Genomic_DNA"/>
</dbReference>
<dbReference type="CDD" id="cd14066">
    <property type="entry name" value="STKc_IRAK"/>
    <property type="match status" value="1"/>
</dbReference>
<dbReference type="RefSeq" id="XP_024393558.1">
    <property type="nucleotide sequence ID" value="XM_024537790.2"/>
</dbReference>
<dbReference type="GO" id="GO:0005524">
    <property type="term" value="F:ATP binding"/>
    <property type="evidence" value="ECO:0007669"/>
    <property type="project" value="UniProtKB-UniRule"/>
</dbReference>
<dbReference type="EnsemblPlants" id="Pp3c14_15710V3.1">
    <property type="protein sequence ID" value="Pp3c14_15710V3.1"/>
    <property type="gene ID" value="Pp3c14_15710"/>
</dbReference>
<keyword evidence="11" id="KW-0325">Glycoprotein</keyword>
<organism evidence="17">
    <name type="scientific">Physcomitrium patens</name>
    <name type="common">Spreading-leaved earth moss</name>
    <name type="synonym">Physcomitrella patens</name>
    <dbReference type="NCBI Taxonomy" id="3218"/>
    <lineage>
        <taxon>Eukaryota</taxon>
        <taxon>Viridiplantae</taxon>
        <taxon>Streptophyta</taxon>
        <taxon>Embryophyta</taxon>
        <taxon>Bryophyta</taxon>
        <taxon>Bryophytina</taxon>
        <taxon>Bryopsida</taxon>
        <taxon>Funariidae</taxon>
        <taxon>Funariales</taxon>
        <taxon>Funariaceae</taxon>
        <taxon>Physcomitrium</taxon>
    </lineage>
</organism>
<evidence type="ECO:0000256" key="1">
    <source>
        <dbReference type="ARBA" id="ARBA00004167"/>
    </source>
</evidence>
<evidence type="ECO:0000256" key="7">
    <source>
        <dbReference type="ARBA" id="ARBA00022777"/>
    </source>
</evidence>
<feature type="signal peptide" evidence="15">
    <location>
        <begin position="1"/>
        <end position="24"/>
    </location>
</feature>